<dbReference type="EMBL" id="ML771507">
    <property type="protein sequence ID" value="KAE9382462.1"/>
    <property type="molecule type" value="Genomic_DNA"/>
</dbReference>
<protein>
    <submittedName>
        <fullName evidence="2">Uncharacterized protein</fullName>
    </submittedName>
</protein>
<gene>
    <name evidence="2" type="ORF">BT96DRAFT_1027595</name>
    <name evidence="1" type="ORF">BT96DRAFT_1027643</name>
    <name evidence="3" type="ORF">BT96DRAFT_325073</name>
</gene>
<accession>A0A6A4GAT2</accession>
<sequence>MASKLFQLIIRTNIHLANMILVLWPTQICSRRKSSAETRLVGPGVSFWCKMSRRRMSQQKLDGSNGCAYCDDSSRFERTPEDLHPLYINY</sequence>
<evidence type="ECO:0000313" key="2">
    <source>
        <dbReference type="EMBL" id="KAE9382577.1"/>
    </source>
</evidence>
<name>A0A6A4GAT2_9AGAR</name>
<dbReference type="EMBL" id="ML769408">
    <property type="protein sequence ID" value="KAE9405484.1"/>
    <property type="molecule type" value="Genomic_DNA"/>
</dbReference>
<organism evidence="2 4">
    <name type="scientific">Gymnopus androsaceus JB14</name>
    <dbReference type="NCBI Taxonomy" id="1447944"/>
    <lineage>
        <taxon>Eukaryota</taxon>
        <taxon>Fungi</taxon>
        <taxon>Dikarya</taxon>
        <taxon>Basidiomycota</taxon>
        <taxon>Agaricomycotina</taxon>
        <taxon>Agaricomycetes</taxon>
        <taxon>Agaricomycetidae</taxon>
        <taxon>Agaricales</taxon>
        <taxon>Marasmiineae</taxon>
        <taxon>Omphalotaceae</taxon>
        <taxon>Gymnopus</taxon>
    </lineage>
</organism>
<dbReference type="AlphaFoldDB" id="A0A6A4GAT2"/>
<keyword evidence="4" id="KW-1185">Reference proteome</keyword>
<evidence type="ECO:0000313" key="4">
    <source>
        <dbReference type="Proteomes" id="UP000799118"/>
    </source>
</evidence>
<evidence type="ECO:0000313" key="1">
    <source>
        <dbReference type="EMBL" id="KAE9382462.1"/>
    </source>
</evidence>
<dbReference type="Proteomes" id="UP000799118">
    <property type="component" value="Unassembled WGS sequence"/>
</dbReference>
<evidence type="ECO:0000313" key="3">
    <source>
        <dbReference type="EMBL" id="KAE9405484.1"/>
    </source>
</evidence>
<dbReference type="EMBL" id="ML771304">
    <property type="protein sequence ID" value="KAE9382577.1"/>
    <property type="molecule type" value="Genomic_DNA"/>
</dbReference>
<reference evidence="2" key="1">
    <citation type="journal article" date="2019" name="Environ. Microbiol.">
        <title>Fungal ecological strategies reflected in gene transcription - a case study of two litter decomposers.</title>
        <authorList>
            <person name="Barbi F."/>
            <person name="Kohler A."/>
            <person name="Barry K."/>
            <person name="Baskaran P."/>
            <person name="Daum C."/>
            <person name="Fauchery L."/>
            <person name="Ihrmark K."/>
            <person name="Kuo A."/>
            <person name="LaButti K."/>
            <person name="Lipzen A."/>
            <person name="Morin E."/>
            <person name="Grigoriev I.V."/>
            <person name="Henrissat B."/>
            <person name="Lindahl B."/>
            <person name="Martin F."/>
        </authorList>
    </citation>
    <scope>NUCLEOTIDE SEQUENCE</scope>
    <source>
        <strain evidence="2">JB14</strain>
    </source>
</reference>
<proteinExistence type="predicted"/>